<sequence>MTCSPRLGRSASEAIPTAGSGLSLPGIAP</sequence>
<dbReference type="EMBL" id="UWOC01000176">
    <property type="protein sequence ID" value="VCU10660.1"/>
    <property type="molecule type" value="Genomic_DNA"/>
</dbReference>
<accession>A0A3S4BYI2</accession>
<proteinExistence type="predicted"/>
<organism evidence="2 3">
    <name type="scientific">Rhodoplanes serenus</name>
    <dbReference type="NCBI Taxonomy" id="200615"/>
    <lineage>
        <taxon>Bacteria</taxon>
        <taxon>Pseudomonadati</taxon>
        <taxon>Pseudomonadota</taxon>
        <taxon>Alphaproteobacteria</taxon>
        <taxon>Hyphomicrobiales</taxon>
        <taxon>Nitrobacteraceae</taxon>
        <taxon>Rhodoplanes</taxon>
    </lineage>
</organism>
<evidence type="ECO:0000256" key="1">
    <source>
        <dbReference type="SAM" id="MobiDB-lite"/>
    </source>
</evidence>
<comment type="caution">
    <text evidence="2">The sequence shown here is derived from an EMBL/GenBank/DDBJ whole genome shotgun (WGS) entry which is preliminary data.</text>
</comment>
<protein>
    <submittedName>
        <fullName evidence="2">Uncharacterized protein</fullName>
    </submittedName>
</protein>
<evidence type="ECO:0000313" key="3">
    <source>
        <dbReference type="Proteomes" id="UP000289200"/>
    </source>
</evidence>
<keyword evidence="3" id="KW-1185">Reference proteome</keyword>
<reference evidence="3" key="1">
    <citation type="submission" date="2018-10" db="EMBL/GenBank/DDBJ databases">
        <authorList>
            <person name="Peiro R."/>
            <person name="Begona"/>
            <person name="Cbmso G."/>
            <person name="Lopez M."/>
            <person name="Gonzalez S."/>
            <person name="Sacristan E."/>
            <person name="Castillo E."/>
        </authorList>
    </citation>
    <scope>NUCLEOTIDE SEQUENCE [LARGE SCALE GENOMIC DNA]</scope>
</reference>
<feature type="region of interest" description="Disordered" evidence="1">
    <location>
        <begin position="1"/>
        <end position="29"/>
    </location>
</feature>
<dbReference type="Proteomes" id="UP000289200">
    <property type="component" value="Unassembled WGS sequence"/>
</dbReference>
<gene>
    <name evidence="2" type="ORF">RHODGE_RHODGE_03862</name>
</gene>
<evidence type="ECO:0000313" key="2">
    <source>
        <dbReference type="EMBL" id="VCU10660.1"/>
    </source>
</evidence>
<name>A0A3S4BYI2_9BRAD</name>
<dbReference type="AlphaFoldDB" id="A0A3S4BYI2"/>